<dbReference type="EMBL" id="CP090164">
    <property type="protein sequence ID" value="UJO13082.1"/>
    <property type="molecule type" value="Genomic_DNA"/>
</dbReference>
<dbReference type="Proteomes" id="UP000756132">
    <property type="component" value="Chromosome 2"/>
</dbReference>
<protein>
    <submittedName>
        <fullName evidence="3">Uncharacterized protein</fullName>
    </submittedName>
</protein>
<feature type="transmembrane region" description="Helical" evidence="2">
    <location>
        <begin position="57"/>
        <end position="80"/>
    </location>
</feature>
<reference evidence="3" key="1">
    <citation type="submission" date="2021-12" db="EMBL/GenBank/DDBJ databases">
        <authorList>
            <person name="Zaccaron A."/>
            <person name="Stergiopoulos I."/>
        </authorList>
    </citation>
    <scope>NUCLEOTIDE SEQUENCE</scope>
    <source>
        <strain evidence="3">Race5_Kim</strain>
    </source>
</reference>
<name>A0A9Q8P4U5_PASFU</name>
<dbReference type="PROSITE" id="PS51257">
    <property type="entry name" value="PROKAR_LIPOPROTEIN"/>
    <property type="match status" value="1"/>
</dbReference>
<feature type="compositionally biased region" description="Basic and acidic residues" evidence="1">
    <location>
        <begin position="199"/>
        <end position="209"/>
    </location>
</feature>
<keyword evidence="2" id="KW-1133">Transmembrane helix</keyword>
<dbReference type="KEGG" id="ffu:CLAFUR5_03161"/>
<dbReference type="GeneID" id="71983039"/>
<feature type="region of interest" description="Disordered" evidence="1">
    <location>
        <begin position="199"/>
        <end position="224"/>
    </location>
</feature>
<evidence type="ECO:0000313" key="3">
    <source>
        <dbReference type="EMBL" id="UJO13082.1"/>
    </source>
</evidence>
<dbReference type="OrthoDB" id="3890746at2759"/>
<feature type="transmembrane region" description="Helical" evidence="2">
    <location>
        <begin position="153"/>
        <end position="177"/>
    </location>
</feature>
<proteinExistence type="predicted"/>
<feature type="transmembrane region" description="Helical" evidence="2">
    <location>
        <begin position="87"/>
        <end position="110"/>
    </location>
</feature>
<evidence type="ECO:0000256" key="2">
    <source>
        <dbReference type="SAM" id="Phobius"/>
    </source>
</evidence>
<evidence type="ECO:0000313" key="4">
    <source>
        <dbReference type="Proteomes" id="UP000756132"/>
    </source>
</evidence>
<keyword evidence="4" id="KW-1185">Reference proteome</keyword>
<accession>A0A9Q8P4U5</accession>
<sequence length="224" mass="24517">MPARLRLPTVALAAVSIGLNLAIMGCAGRTLSLFQNQRYTSTYFMPVWSSHFDTSELSVLIGTSAAVLLLNLALAAALFASSLPANLIVLASSLLSTIVSLIAIIFSSVVNNRSGFSSKDTLQSWTCRWRSLHNAGLEAVPQDYDTLCHETRFAFYTTIPSFIIQLLLLSVALYAIIAGKKTRGVKIDEEKDHELGRVHHQSLETKTDSPRSMPDSMRIMGTKE</sequence>
<dbReference type="AlphaFoldDB" id="A0A9Q8P4U5"/>
<dbReference type="OMA" id="PHFGTLC"/>
<dbReference type="RefSeq" id="XP_047757448.1">
    <property type="nucleotide sequence ID" value="XM_047902309.1"/>
</dbReference>
<reference evidence="3" key="2">
    <citation type="journal article" date="2022" name="Microb. Genom.">
        <title>A chromosome-scale genome assembly of the tomato pathogen Cladosporium fulvum reveals a compartmentalized genome architecture and the presence of a dispensable chromosome.</title>
        <authorList>
            <person name="Zaccaron A.Z."/>
            <person name="Chen L.H."/>
            <person name="Samaras A."/>
            <person name="Stergiopoulos I."/>
        </authorList>
    </citation>
    <scope>NUCLEOTIDE SEQUENCE</scope>
    <source>
        <strain evidence="3">Race5_Kim</strain>
    </source>
</reference>
<keyword evidence="2" id="KW-0812">Transmembrane</keyword>
<evidence type="ECO:0000256" key="1">
    <source>
        <dbReference type="SAM" id="MobiDB-lite"/>
    </source>
</evidence>
<gene>
    <name evidence="3" type="ORF">CLAFUR5_03161</name>
</gene>
<keyword evidence="2" id="KW-0472">Membrane</keyword>
<organism evidence="3 4">
    <name type="scientific">Passalora fulva</name>
    <name type="common">Tomato leaf mold</name>
    <name type="synonym">Cladosporium fulvum</name>
    <dbReference type="NCBI Taxonomy" id="5499"/>
    <lineage>
        <taxon>Eukaryota</taxon>
        <taxon>Fungi</taxon>
        <taxon>Dikarya</taxon>
        <taxon>Ascomycota</taxon>
        <taxon>Pezizomycotina</taxon>
        <taxon>Dothideomycetes</taxon>
        <taxon>Dothideomycetidae</taxon>
        <taxon>Mycosphaerellales</taxon>
        <taxon>Mycosphaerellaceae</taxon>
        <taxon>Fulvia</taxon>
    </lineage>
</organism>